<dbReference type="Proteomes" id="UP000054686">
    <property type="component" value="Unassembled WGS sequence"/>
</dbReference>
<sequence>MLSMKTAIDKKGKTVSWIVELVIGVVSGVVSGIILAKLVPDGSMAPEPTASGRGAVTQQVMAANGDVAMVAGDRNYTHIGDDNSTHVTVAGESRSARADSDGDMWLMIGLGFAAFVVIAIFLMRYYEILVGILVITSVFLMTMSLLTTGLSLRSRHVSKPLRSSIVASIFAVTSAYATYWSSFTLSTGKSGLSMPDLSRMLSEAAGDEKLVPFADAFHLLSAEQAFPYVSVAFMAMLVTAVLCFFALAMMIREFLERRLATRRAGGVTTWFVDHLPVPGWHYILGALLLACVPALIVVLFRYVQPTWLS</sequence>
<comment type="caution">
    <text evidence="2">The sequence shown here is derived from an EMBL/GenBank/DDBJ whole genome shotgun (WGS) entry which is preliminary data.</text>
</comment>
<accession>A0A0V8RYW9</accession>
<gene>
    <name evidence="2" type="ORF">APY09_02540</name>
</gene>
<feature type="transmembrane region" description="Helical" evidence="1">
    <location>
        <begin position="15"/>
        <end position="36"/>
    </location>
</feature>
<reference evidence="2 3" key="1">
    <citation type="submission" date="2015-10" db="EMBL/GenBank/DDBJ databases">
        <title>Draft Genome of Actinomyces odontolyticus subsp. actinosynbacter strain XH001.</title>
        <authorList>
            <person name="Mclean J.S."/>
            <person name="He X."/>
        </authorList>
    </citation>
    <scope>NUCLEOTIDE SEQUENCE [LARGE SCALE GENOMIC DNA]</scope>
    <source>
        <strain evidence="2 3">XH001</strain>
    </source>
</reference>
<dbReference type="EMBL" id="LLVT01000001">
    <property type="protein sequence ID" value="KSW13253.1"/>
    <property type="molecule type" value="Genomic_DNA"/>
</dbReference>
<feature type="transmembrane region" description="Helical" evidence="1">
    <location>
        <begin position="128"/>
        <end position="152"/>
    </location>
</feature>
<protein>
    <submittedName>
        <fullName evidence="2">Uncharacterized protein</fullName>
    </submittedName>
</protein>
<keyword evidence="1" id="KW-0472">Membrane</keyword>
<feature type="transmembrane region" description="Helical" evidence="1">
    <location>
        <begin position="104"/>
        <end position="122"/>
    </location>
</feature>
<evidence type="ECO:0000313" key="2">
    <source>
        <dbReference type="EMBL" id="KSW13253.1"/>
    </source>
</evidence>
<keyword evidence="1" id="KW-1133">Transmembrane helix</keyword>
<feature type="transmembrane region" description="Helical" evidence="1">
    <location>
        <begin position="225"/>
        <end position="248"/>
    </location>
</feature>
<evidence type="ECO:0000256" key="1">
    <source>
        <dbReference type="SAM" id="Phobius"/>
    </source>
</evidence>
<evidence type="ECO:0000313" key="3">
    <source>
        <dbReference type="Proteomes" id="UP000054686"/>
    </source>
</evidence>
<proteinExistence type="predicted"/>
<dbReference type="AlphaFoldDB" id="A0A0V8RYW9"/>
<keyword evidence="1" id="KW-0812">Transmembrane</keyword>
<feature type="transmembrane region" description="Helical" evidence="1">
    <location>
        <begin position="164"/>
        <end position="183"/>
    </location>
</feature>
<organism evidence="2 3">
    <name type="scientific">Schaalia odontolytica</name>
    <dbReference type="NCBI Taxonomy" id="1660"/>
    <lineage>
        <taxon>Bacteria</taxon>
        <taxon>Bacillati</taxon>
        <taxon>Actinomycetota</taxon>
        <taxon>Actinomycetes</taxon>
        <taxon>Actinomycetales</taxon>
        <taxon>Actinomycetaceae</taxon>
        <taxon>Schaalia</taxon>
    </lineage>
</organism>
<name>A0A0V8RYW9_9ACTO</name>
<feature type="transmembrane region" description="Helical" evidence="1">
    <location>
        <begin position="282"/>
        <end position="303"/>
    </location>
</feature>